<dbReference type="AlphaFoldDB" id="A0A8D8R4R2"/>
<keyword evidence="1" id="KW-1133">Transmembrane helix</keyword>
<organism evidence="2">
    <name type="scientific">Cacopsylla melanoneura</name>
    <dbReference type="NCBI Taxonomy" id="428564"/>
    <lineage>
        <taxon>Eukaryota</taxon>
        <taxon>Metazoa</taxon>
        <taxon>Ecdysozoa</taxon>
        <taxon>Arthropoda</taxon>
        <taxon>Hexapoda</taxon>
        <taxon>Insecta</taxon>
        <taxon>Pterygota</taxon>
        <taxon>Neoptera</taxon>
        <taxon>Paraneoptera</taxon>
        <taxon>Hemiptera</taxon>
        <taxon>Sternorrhyncha</taxon>
        <taxon>Psylloidea</taxon>
        <taxon>Psyllidae</taxon>
        <taxon>Psyllinae</taxon>
        <taxon>Cacopsylla</taxon>
    </lineage>
</organism>
<name>A0A8D8R4R2_9HEMI</name>
<sequence length="126" mass="14237">MIPNTYHIKHVDTYTTLGTLLEVLDSGSINLLSIDRVFFINVLELTEIDSNSLGGRGPPPSGKEYYFVVQNAFGIIKVLANNPYFAMSALRFAVLQLISSWFMSLVVSTLLMRRIIMFTTSVFYFL</sequence>
<evidence type="ECO:0000256" key="1">
    <source>
        <dbReference type="SAM" id="Phobius"/>
    </source>
</evidence>
<accession>A0A8D8R4R2</accession>
<evidence type="ECO:0000313" key="2">
    <source>
        <dbReference type="EMBL" id="CAG6644408.1"/>
    </source>
</evidence>
<dbReference type="EMBL" id="HBUF01132187">
    <property type="protein sequence ID" value="CAG6644408.1"/>
    <property type="molecule type" value="Transcribed_RNA"/>
</dbReference>
<keyword evidence="1" id="KW-0812">Transmembrane</keyword>
<proteinExistence type="predicted"/>
<reference evidence="2" key="1">
    <citation type="submission" date="2021-05" db="EMBL/GenBank/DDBJ databases">
        <authorList>
            <person name="Alioto T."/>
            <person name="Alioto T."/>
            <person name="Gomez Garrido J."/>
        </authorList>
    </citation>
    <scope>NUCLEOTIDE SEQUENCE</scope>
</reference>
<protein>
    <submittedName>
        <fullName evidence="2">Uncharacterized protein</fullName>
    </submittedName>
</protein>
<feature type="transmembrane region" description="Helical" evidence="1">
    <location>
        <begin position="89"/>
        <end position="111"/>
    </location>
</feature>
<keyword evidence="1" id="KW-0472">Membrane</keyword>